<feature type="domain" description="HPt" evidence="15">
    <location>
        <begin position="1"/>
        <end position="103"/>
    </location>
</feature>
<dbReference type="InterPro" id="IPR035891">
    <property type="entry name" value="CheY-binding_CheA"/>
</dbReference>
<dbReference type="InterPro" id="IPR010808">
    <property type="entry name" value="CheA_P2-bd"/>
</dbReference>
<feature type="domain" description="CheW-like" evidence="14">
    <location>
        <begin position="539"/>
        <end position="670"/>
    </location>
</feature>
<evidence type="ECO:0000256" key="4">
    <source>
        <dbReference type="ARBA" id="ARBA00022500"/>
    </source>
</evidence>
<gene>
    <name evidence="16" type="ORF">CWR48_15400</name>
</gene>
<dbReference type="SMART" id="SM00387">
    <property type="entry name" value="HATPase_c"/>
    <property type="match status" value="1"/>
</dbReference>
<dbReference type="CDD" id="cd16916">
    <property type="entry name" value="HATPase_CheA-like"/>
    <property type="match status" value="1"/>
</dbReference>
<keyword evidence="10" id="KW-0902">Two-component regulatory system</keyword>
<dbReference type="Pfam" id="PF01627">
    <property type="entry name" value="Hpt"/>
    <property type="match status" value="1"/>
</dbReference>
<dbReference type="PANTHER" id="PTHR43395:SF1">
    <property type="entry name" value="CHEMOTAXIS PROTEIN CHEA"/>
    <property type="match status" value="1"/>
</dbReference>
<evidence type="ECO:0000256" key="2">
    <source>
        <dbReference type="ARBA" id="ARBA00012438"/>
    </source>
</evidence>
<feature type="region of interest" description="Disordered" evidence="12">
    <location>
        <begin position="122"/>
        <end position="145"/>
    </location>
</feature>
<keyword evidence="17" id="KW-1185">Reference proteome</keyword>
<dbReference type="SUPFAM" id="SSF55052">
    <property type="entry name" value="CheY-binding domain of CheA"/>
    <property type="match status" value="1"/>
</dbReference>
<dbReference type="CDD" id="cd00731">
    <property type="entry name" value="CheA_reg"/>
    <property type="match status" value="1"/>
</dbReference>
<dbReference type="Pfam" id="PF02895">
    <property type="entry name" value="H-kinase_dim"/>
    <property type="match status" value="1"/>
</dbReference>
<dbReference type="InterPro" id="IPR036061">
    <property type="entry name" value="CheW-like_dom_sf"/>
</dbReference>
<dbReference type="PROSITE" id="PS50894">
    <property type="entry name" value="HPT"/>
    <property type="match status" value="1"/>
</dbReference>
<evidence type="ECO:0000313" key="17">
    <source>
        <dbReference type="Proteomes" id="UP000257143"/>
    </source>
</evidence>
<evidence type="ECO:0000259" key="13">
    <source>
        <dbReference type="PROSITE" id="PS50109"/>
    </source>
</evidence>
<dbReference type="Pfam" id="PF02518">
    <property type="entry name" value="HATPase_c"/>
    <property type="match status" value="1"/>
</dbReference>
<dbReference type="SMART" id="SM00073">
    <property type="entry name" value="HPT"/>
    <property type="match status" value="1"/>
</dbReference>
<evidence type="ECO:0000256" key="8">
    <source>
        <dbReference type="ARBA" id="ARBA00022777"/>
    </source>
</evidence>
<dbReference type="InterPro" id="IPR002545">
    <property type="entry name" value="CheW-lke_dom"/>
</dbReference>
<dbReference type="GO" id="GO:0000155">
    <property type="term" value="F:phosphorelay sensor kinase activity"/>
    <property type="evidence" value="ECO:0007669"/>
    <property type="project" value="InterPro"/>
</dbReference>
<evidence type="ECO:0000256" key="1">
    <source>
        <dbReference type="ARBA" id="ARBA00000085"/>
    </source>
</evidence>
<keyword evidence="6" id="KW-0808">Transferase</keyword>
<dbReference type="Gene3D" id="1.10.287.560">
    <property type="entry name" value="Histidine kinase CheA-like, homodimeric domain"/>
    <property type="match status" value="1"/>
</dbReference>
<dbReference type="PROSITE" id="PS50109">
    <property type="entry name" value="HIS_KIN"/>
    <property type="match status" value="1"/>
</dbReference>
<dbReference type="GO" id="GO:0005524">
    <property type="term" value="F:ATP binding"/>
    <property type="evidence" value="ECO:0007669"/>
    <property type="project" value="UniProtKB-KW"/>
</dbReference>
<evidence type="ECO:0000256" key="3">
    <source>
        <dbReference type="ARBA" id="ARBA00021495"/>
    </source>
</evidence>
<keyword evidence="7" id="KW-0547">Nucleotide-binding</keyword>
<evidence type="ECO:0000256" key="12">
    <source>
        <dbReference type="SAM" id="MobiDB-lite"/>
    </source>
</evidence>
<evidence type="ECO:0000259" key="15">
    <source>
        <dbReference type="PROSITE" id="PS50894"/>
    </source>
</evidence>
<keyword evidence="8" id="KW-0418">Kinase</keyword>
<keyword evidence="4" id="KW-0145">Chemotaxis</keyword>
<dbReference type="SUPFAM" id="SSF47226">
    <property type="entry name" value="Histidine-containing phosphotransfer domain, HPT domain"/>
    <property type="match status" value="1"/>
</dbReference>
<accession>A0A3D8PP27</accession>
<dbReference type="AlphaFoldDB" id="A0A3D8PP27"/>
<dbReference type="EC" id="2.7.13.3" evidence="2"/>
<dbReference type="SMART" id="SM00260">
    <property type="entry name" value="CheW"/>
    <property type="match status" value="1"/>
</dbReference>
<dbReference type="InterPro" id="IPR036097">
    <property type="entry name" value="HisK_dim/P_sf"/>
</dbReference>
<dbReference type="InterPro" id="IPR036641">
    <property type="entry name" value="HPT_dom_sf"/>
</dbReference>
<organism evidence="16 17">
    <name type="scientific">Oceanobacillus arenosus</name>
    <dbReference type="NCBI Taxonomy" id="1229153"/>
    <lineage>
        <taxon>Bacteria</taxon>
        <taxon>Bacillati</taxon>
        <taxon>Bacillota</taxon>
        <taxon>Bacilli</taxon>
        <taxon>Bacillales</taxon>
        <taxon>Bacillaceae</taxon>
        <taxon>Oceanobacillus</taxon>
    </lineage>
</organism>
<dbReference type="Pfam" id="PF01584">
    <property type="entry name" value="CheW"/>
    <property type="match status" value="1"/>
</dbReference>
<dbReference type="OrthoDB" id="9803176at2"/>
<dbReference type="RefSeq" id="WP_115774218.1">
    <property type="nucleotide sequence ID" value="NZ_PIOC01000023.1"/>
</dbReference>
<evidence type="ECO:0000256" key="11">
    <source>
        <dbReference type="PROSITE-ProRule" id="PRU00110"/>
    </source>
</evidence>
<dbReference type="EMBL" id="PIOC01000023">
    <property type="protein sequence ID" value="RDW16988.1"/>
    <property type="molecule type" value="Genomic_DNA"/>
</dbReference>
<evidence type="ECO:0000256" key="6">
    <source>
        <dbReference type="ARBA" id="ARBA00022679"/>
    </source>
</evidence>
<dbReference type="Proteomes" id="UP000257143">
    <property type="component" value="Unassembled WGS sequence"/>
</dbReference>
<dbReference type="GO" id="GO:0006935">
    <property type="term" value="P:chemotaxis"/>
    <property type="evidence" value="ECO:0007669"/>
    <property type="project" value="UniProtKB-KW"/>
</dbReference>
<proteinExistence type="predicted"/>
<dbReference type="InterPro" id="IPR051315">
    <property type="entry name" value="Bact_Chemotaxis_CheA"/>
</dbReference>
<dbReference type="Gene3D" id="3.30.565.10">
    <property type="entry name" value="Histidine kinase-like ATPase, C-terminal domain"/>
    <property type="match status" value="1"/>
</dbReference>
<dbReference type="SUPFAM" id="SSF50341">
    <property type="entry name" value="CheW-like"/>
    <property type="match status" value="1"/>
</dbReference>
<dbReference type="CDD" id="cd00088">
    <property type="entry name" value="HPT"/>
    <property type="match status" value="1"/>
</dbReference>
<dbReference type="GO" id="GO:0005737">
    <property type="term" value="C:cytoplasm"/>
    <property type="evidence" value="ECO:0007669"/>
    <property type="project" value="InterPro"/>
</dbReference>
<name>A0A3D8PP27_9BACI</name>
<dbReference type="Gene3D" id="1.20.120.160">
    <property type="entry name" value="HPT domain"/>
    <property type="match status" value="1"/>
</dbReference>
<evidence type="ECO:0000256" key="5">
    <source>
        <dbReference type="ARBA" id="ARBA00022553"/>
    </source>
</evidence>
<dbReference type="Gene3D" id="2.30.30.40">
    <property type="entry name" value="SH3 Domains"/>
    <property type="match status" value="1"/>
</dbReference>
<protein>
    <recommendedName>
        <fullName evidence="3">Chemotaxis protein CheA</fullName>
        <ecNumber evidence="2">2.7.13.3</ecNumber>
    </recommendedName>
</protein>
<dbReference type="PRINTS" id="PR00344">
    <property type="entry name" value="BCTRLSENSOR"/>
</dbReference>
<dbReference type="PANTHER" id="PTHR43395">
    <property type="entry name" value="SENSOR HISTIDINE KINASE CHEA"/>
    <property type="match status" value="1"/>
</dbReference>
<evidence type="ECO:0000256" key="9">
    <source>
        <dbReference type="ARBA" id="ARBA00022840"/>
    </source>
</evidence>
<dbReference type="InterPro" id="IPR037052">
    <property type="entry name" value="CheA-like_P2_sf"/>
</dbReference>
<reference evidence="17" key="1">
    <citation type="submission" date="2017-11" db="EMBL/GenBank/DDBJ databases">
        <authorList>
            <person name="Zhu W."/>
        </authorList>
    </citation>
    <scope>NUCLEOTIDE SEQUENCE [LARGE SCALE GENOMIC DNA]</scope>
    <source>
        <strain evidence="17">CAU 1183</strain>
    </source>
</reference>
<dbReference type="InterPro" id="IPR008207">
    <property type="entry name" value="Sig_transdc_His_kin_Hpt_dom"/>
</dbReference>
<dbReference type="InterPro" id="IPR004105">
    <property type="entry name" value="CheA-like_dim"/>
</dbReference>
<dbReference type="Gene3D" id="3.30.70.1110">
    <property type="entry name" value="Histidine kinase CheA-like, P2 response regulator-binding domain"/>
    <property type="match status" value="1"/>
</dbReference>
<feature type="domain" description="Histidine kinase" evidence="13">
    <location>
        <begin position="287"/>
        <end position="537"/>
    </location>
</feature>
<dbReference type="SUPFAM" id="SSF47384">
    <property type="entry name" value="Homodimeric domain of signal transducing histidine kinase"/>
    <property type="match status" value="1"/>
</dbReference>
<evidence type="ECO:0000256" key="7">
    <source>
        <dbReference type="ARBA" id="ARBA00022741"/>
    </source>
</evidence>
<dbReference type="InterPro" id="IPR003594">
    <property type="entry name" value="HATPase_dom"/>
</dbReference>
<dbReference type="PROSITE" id="PS50851">
    <property type="entry name" value="CHEW"/>
    <property type="match status" value="1"/>
</dbReference>
<comment type="caution">
    <text evidence="16">The sequence shown here is derived from an EMBL/GenBank/DDBJ whole genome shotgun (WGS) entry which is preliminary data.</text>
</comment>
<dbReference type="SUPFAM" id="SSF55874">
    <property type="entry name" value="ATPase domain of HSP90 chaperone/DNA topoisomerase II/histidine kinase"/>
    <property type="match status" value="1"/>
</dbReference>
<dbReference type="FunFam" id="3.30.565.10:FF:000016">
    <property type="entry name" value="Chemotaxis protein CheA, putative"/>
    <property type="match status" value="1"/>
</dbReference>
<dbReference type="InterPro" id="IPR037006">
    <property type="entry name" value="CheA-like_homodim_sf"/>
</dbReference>
<sequence length="670" mass="75006">MDTDQYLEVFLDESREHLQAVNDNILELEKKPDDLDLVNEIFRSAHTLKGMSATMGYEDIASLTHKMENVLDQIRNHKLTVTTEVIDIIFLAIEYLEDMVDSISEGNDGKKDVSDLVQRLERVERGETTSPSKENQEIASTTEAEVEEEVKQLDLDEFQMTIIEQAKEQNVTAYQLTVRLSEDSILKGARAFMVFEALEKIGEVIKTSPAVEEIEEGDFEQEFTVIFLSKETVDAIKNPLYKISEIQHVAVNPLVFEESTPKQEVIEVQEESEVQVKDTPAESKTNHTTKTIRVNLERIDDLLNLFEEVVIDRSRLEVISESISNPDLIETVEHMGRVSSDMQSLILAMRMVQIEQVFNRFPRMIRGLARDLNKKINLEIIGAETELDRTVIDEIGDPLVHLIRNSVDHGIEMPEVRKQAGKPEVGQIILRAFHSGNHVFIEIEDDGAGINRKKVEAKAIEKGLITAEHAETLSDDEIAHLILSSGFSTADHISNISGRGVGLDVVKSKIESLSGQISIETVEGKGSIFSIQLPLTLSIISTLLVKVQQETYAIPLTSIIETVRLEESEIMTAHGQQVMDFRGHVIPLVSLTEVFQVPKMDKEKSKYEAIVIVKKGEKITGLIVDSFLGQKEVVLKSLGYYLRDVFAISGATILGDGEVALIIDPNALIK</sequence>
<keyword evidence="5 11" id="KW-0597">Phosphoprotein</keyword>
<dbReference type="InterPro" id="IPR005467">
    <property type="entry name" value="His_kinase_dom"/>
</dbReference>
<dbReference type="InterPro" id="IPR036890">
    <property type="entry name" value="HATPase_C_sf"/>
</dbReference>
<dbReference type="Pfam" id="PF07194">
    <property type="entry name" value="P2"/>
    <property type="match status" value="1"/>
</dbReference>
<evidence type="ECO:0000259" key="14">
    <source>
        <dbReference type="PROSITE" id="PS50851"/>
    </source>
</evidence>
<feature type="modified residue" description="Phosphohistidine" evidence="11">
    <location>
        <position position="46"/>
    </location>
</feature>
<dbReference type="SMART" id="SM01231">
    <property type="entry name" value="H-kinase_dim"/>
    <property type="match status" value="1"/>
</dbReference>
<keyword evidence="9" id="KW-0067">ATP-binding</keyword>
<evidence type="ECO:0000313" key="16">
    <source>
        <dbReference type="EMBL" id="RDW16988.1"/>
    </source>
</evidence>
<dbReference type="InterPro" id="IPR004358">
    <property type="entry name" value="Sig_transdc_His_kin-like_C"/>
</dbReference>
<evidence type="ECO:0000256" key="10">
    <source>
        <dbReference type="ARBA" id="ARBA00023012"/>
    </source>
</evidence>
<comment type="catalytic activity">
    <reaction evidence="1">
        <text>ATP + protein L-histidine = ADP + protein N-phospho-L-histidine.</text>
        <dbReference type="EC" id="2.7.13.3"/>
    </reaction>
</comment>